<dbReference type="InterPro" id="IPR036890">
    <property type="entry name" value="HATPase_C_sf"/>
</dbReference>
<evidence type="ECO:0000256" key="5">
    <source>
        <dbReference type="HAMAP-Rule" id="MF_00149"/>
    </source>
</evidence>
<evidence type="ECO:0000259" key="8">
    <source>
        <dbReference type="SMART" id="SM01340"/>
    </source>
</evidence>
<gene>
    <name evidence="5" type="primary">mutL</name>
    <name evidence="9" type="ORF">IB75_01715</name>
</gene>
<dbReference type="InterPro" id="IPR020568">
    <property type="entry name" value="Ribosomal_Su5_D2-typ_SF"/>
</dbReference>
<dbReference type="GO" id="GO:0006298">
    <property type="term" value="P:mismatch repair"/>
    <property type="evidence" value="ECO:0007669"/>
    <property type="project" value="UniProtKB-UniRule"/>
</dbReference>
<dbReference type="NCBIfam" id="TIGR00585">
    <property type="entry name" value="mutl"/>
    <property type="match status" value="1"/>
</dbReference>
<feature type="region of interest" description="Disordered" evidence="6">
    <location>
        <begin position="370"/>
        <end position="391"/>
    </location>
</feature>
<dbReference type="InterPro" id="IPR014721">
    <property type="entry name" value="Ribsml_uS5_D2-typ_fold_subgr"/>
</dbReference>
<dbReference type="InterPro" id="IPR042120">
    <property type="entry name" value="MutL_C_dimsub"/>
</dbReference>
<dbReference type="SUPFAM" id="SSF55874">
    <property type="entry name" value="ATPase domain of HSP90 chaperone/DNA topoisomerase II/histidine kinase"/>
    <property type="match status" value="1"/>
</dbReference>
<dbReference type="FunFam" id="3.30.565.10:FF:000003">
    <property type="entry name" value="DNA mismatch repair endonuclease MutL"/>
    <property type="match status" value="1"/>
</dbReference>
<dbReference type="HOGENOM" id="CLU_004131_4_3_6"/>
<dbReference type="Gene3D" id="3.30.230.10">
    <property type="match status" value="1"/>
</dbReference>
<name>A0A0E2Z5Q7_9GAMM</name>
<keyword evidence="3 5" id="KW-0227">DNA damage</keyword>
<dbReference type="SUPFAM" id="SSF54211">
    <property type="entry name" value="Ribosomal protein S5 domain 2-like"/>
    <property type="match status" value="1"/>
</dbReference>
<dbReference type="SUPFAM" id="SSF118116">
    <property type="entry name" value="DNA mismatch repair protein MutL"/>
    <property type="match status" value="1"/>
</dbReference>
<keyword evidence="4 5" id="KW-0234">DNA repair</keyword>
<dbReference type="OrthoDB" id="9763467at2"/>
<dbReference type="HAMAP" id="MF_00149">
    <property type="entry name" value="DNA_mis_repair"/>
    <property type="match status" value="1"/>
</dbReference>
<comment type="function">
    <text evidence="5">This protein is involved in the repair of mismatches in DNA. It is required for dam-dependent methyl-directed DNA mismatch repair. May act as a 'molecular matchmaker', a protein that promotes the formation of a stable complex between two or more DNA-binding proteins in an ATP-dependent manner without itself being part of a final effector complex.</text>
</comment>
<dbReference type="GO" id="GO:0016887">
    <property type="term" value="F:ATP hydrolysis activity"/>
    <property type="evidence" value="ECO:0007669"/>
    <property type="project" value="InterPro"/>
</dbReference>
<dbReference type="GO" id="GO:0030983">
    <property type="term" value="F:mismatched DNA binding"/>
    <property type="evidence" value="ECO:0007669"/>
    <property type="project" value="InterPro"/>
</dbReference>
<evidence type="ECO:0000313" key="9">
    <source>
        <dbReference type="EMBL" id="KFI20704.1"/>
    </source>
</evidence>
<dbReference type="InterPro" id="IPR020667">
    <property type="entry name" value="DNA_mismatch_repair_MutL"/>
</dbReference>
<evidence type="ECO:0000256" key="1">
    <source>
        <dbReference type="ARBA" id="ARBA00006082"/>
    </source>
</evidence>
<accession>A0A0E2Z5Q7</accession>
<dbReference type="AlphaFoldDB" id="A0A0E2Z5Q7"/>
<dbReference type="Pfam" id="PF01119">
    <property type="entry name" value="DNA_mis_repair"/>
    <property type="match status" value="1"/>
</dbReference>
<dbReference type="Pfam" id="PF13589">
    <property type="entry name" value="HATPase_c_3"/>
    <property type="match status" value="1"/>
</dbReference>
<comment type="similarity">
    <text evidence="1 5">Belongs to the DNA mismatch repair MutL/HexB family.</text>
</comment>
<comment type="caution">
    <text evidence="9">The sequence shown here is derived from an EMBL/GenBank/DDBJ whole genome shotgun (WGS) entry which is preliminary data.</text>
</comment>
<reference evidence="9 10" key="1">
    <citation type="submission" date="2014-07" db="EMBL/GenBank/DDBJ databases">
        <title>Comparative analysis of Nitrosococcus oceani genome inventories of strains from Pacific and Atlantic gyres.</title>
        <authorList>
            <person name="Lim C.K."/>
            <person name="Wang L."/>
            <person name="Sayavedra-Soto L.A."/>
            <person name="Klotz M.G."/>
        </authorList>
    </citation>
    <scope>NUCLEOTIDE SEQUENCE [LARGE SCALE GENOMIC DNA]</scope>
    <source>
        <strain evidence="9 10">C-27</strain>
    </source>
</reference>
<evidence type="ECO:0000256" key="4">
    <source>
        <dbReference type="ARBA" id="ARBA00023204"/>
    </source>
</evidence>
<dbReference type="InterPro" id="IPR014762">
    <property type="entry name" value="DNA_mismatch_repair_CS"/>
</dbReference>
<dbReference type="CDD" id="cd03482">
    <property type="entry name" value="MutL_Trans_MutL"/>
    <property type="match status" value="1"/>
</dbReference>
<dbReference type="InterPro" id="IPR038973">
    <property type="entry name" value="MutL/Mlh/Pms-like"/>
</dbReference>
<evidence type="ECO:0000256" key="6">
    <source>
        <dbReference type="SAM" id="MobiDB-lite"/>
    </source>
</evidence>
<dbReference type="Gene3D" id="3.30.565.10">
    <property type="entry name" value="Histidine kinase-like ATPase, C-terminal domain"/>
    <property type="match status" value="1"/>
</dbReference>
<dbReference type="PANTHER" id="PTHR10073">
    <property type="entry name" value="DNA MISMATCH REPAIR PROTEIN MLH, PMS, MUTL"/>
    <property type="match status" value="1"/>
</dbReference>
<dbReference type="Gene3D" id="3.30.1370.100">
    <property type="entry name" value="MutL, C-terminal domain, regulatory subdomain"/>
    <property type="match status" value="1"/>
</dbReference>
<evidence type="ECO:0000259" key="7">
    <source>
        <dbReference type="SMART" id="SM00853"/>
    </source>
</evidence>
<feature type="domain" description="DNA mismatch repair protein S5" evidence="8">
    <location>
        <begin position="213"/>
        <end position="331"/>
    </location>
</feature>
<dbReference type="InterPro" id="IPR037198">
    <property type="entry name" value="MutL_C_sf"/>
</dbReference>
<dbReference type="InterPro" id="IPR013507">
    <property type="entry name" value="DNA_mismatch_S5_2-like"/>
</dbReference>
<dbReference type="GO" id="GO:0005524">
    <property type="term" value="F:ATP binding"/>
    <property type="evidence" value="ECO:0007669"/>
    <property type="project" value="InterPro"/>
</dbReference>
<dbReference type="Pfam" id="PF08676">
    <property type="entry name" value="MutL_C"/>
    <property type="match status" value="1"/>
</dbReference>
<dbReference type="PROSITE" id="PS00058">
    <property type="entry name" value="DNA_MISMATCH_REPAIR_1"/>
    <property type="match status" value="1"/>
</dbReference>
<evidence type="ECO:0000313" key="10">
    <source>
        <dbReference type="Proteomes" id="UP000028839"/>
    </source>
</evidence>
<dbReference type="Gene3D" id="3.30.1540.20">
    <property type="entry name" value="MutL, C-terminal domain, dimerisation subdomain"/>
    <property type="match status" value="1"/>
</dbReference>
<evidence type="ECO:0000256" key="2">
    <source>
        <dbReference type="ARBA" id="ARBA00021975"/>
    </source>
</evidence>
<feature type="domain" description="MutL C-terminal dimerisation" evidence="7">
    <location>
        <begin position="397"/>
        <end position="541"/>
    </location>
</feature>
<dbReference type="CDD" id="cd16926">
    <property type="entry name" value="HATPase_MutL-MLH-PMS-like"/>
    <property type="match status" value="1"/>
</dbReference>
<dbReference type="InterPro" id="IPR042121">
    <property type="entry name" value="MutL_C_regsub"/>
</dbReference>
<dbReference type="SMART" id="SM01340">
    <property type="entry name" value="DNA_mis_repair"/>
    <property type="match status" value="1"/>
</dbReference>
<proteinExistence type="inferred from homology"/>
<dbReference type="PANTHER" id="PTHR10073:SF12">
    <property type="entry name" value="DNA MISMATCH REPAIR PROTEIN MLH1"/>
    <property type="match status" value="1"/>
</dbReference>
<dbReference type="EMBL" id="JPGN01000010">
    <property type="protein sequence ID" value="KFI20704.1"/>
    <property type="molecule type" value="Genomic_DNA"/>
</dbReference>
<sequence>MAAPSIPRIQILPPALANQIAAGEVVERPASVLKELVENALDAGAQRIEIETEAGGIGLIRVRDDGCGIHHNDLPLALSSHATSKVRHGEELLNITTLGFRGEALASIDAVSRLSLSSRMADNEHGWCIRENTPVQPIAHPLGTTVEVRDLFYNTPARRRFLRGEKTEFIRLRTIQTQLALSHFEISFRISYNRRPFLTLPACTCPPEQLKRITELCGRNFAEHSMYFKREIEGLCLWGWLGHPEFARSQTDLQYCYVNHRMVRDKLLSHAARQAYGNRLSQGRHPAYLLYLELPTHQVDVNAHPAKHEVRFRESRQVHGFIVRTLAEILEQTEPEGEHRLASGEFRSHPHEVLGKEQAGDTYLVAEVPGSYGPRKHGKHNPLSKGRNDAPSRFGQVQAFVLGRYLLTENSQGLMLVDLPIARAHLAQARLRTAYAAGHIIRQPLLLPLTFQVSLQQAEWTERHVQELRKLGLGLHRLGPQTVVLREIPAAIRELDLEGLLLALLAQLTRQQHIMPAEIPLGELIVALTAQYPASTTSRPSLQEMNAFLQELENLYQIETGLKAPLPWRELPEHEIAQWFLPS</sequence>
<protein>
    <recommendedName>
        <fullName evidence="2 5">DNA mismatch repair protein MutL</fullName>
    </recommendedName>
</protein>
<dbReference type="InterPro" id="IPR002099">
    <property type="entry name" value="MutL/Mlh/PMS"/>
</dbReference>
<dbReference type="SMART" id="SM00853">
    <property type="entry name" value="MutL_C"/>
    <property type="match status" value="1"/>
</dbReference>
<dbReference type="Proteomes" id="UP000028839">
    <property type="component" value="Unassembled WGS sequence"/>
</dbReference>
<organism evidence="9 10">
    <name type="scientific">Nitrosococcus oceani C-27</name>
    <dbReference type="NCBI Taxonomy" id="314279"/>
    <lineage>
        <taxon>Bacteria</taxon>
        <taxon>Pseudomonadati</taxon>
        <taxon>Pseudomonadota</taxon>
        <taxon>Gammaproteobacteria</taxon>
        <taxon>Chromatiales</taxon>
        <taxon>Chromatiaceae</taxon>
        <taxon>Nitrosococcus</taxon>
    </lineage>
</organism>
<evidence type="ECO:0000256" key="3">
    <source>
        <dbReference type="ARBA" id="ARBA00022763"/>
    </source>
</evidence>
<dbReference type="GO" id="GO:0032300">
    <property type="term" value="C:mismatch repair complex"/>
    <property type="evidence" value="ECO:0007669"/>
    <property type="project" value="InterPro"/>
</dbReference>
<dbReference type="InterPro" id="IPR014790">
    <property type="entry name" value="MutL_C"/>
</dbReference>
<dbReference type="GO" id="GO:0140664">
    <property type="term" value="F:ATP-dependent DNA damage sensor activity"/>
    <property type="evidence" value="ECO:0007669"/>
    <property type="project" value="InterPro"/>
</dbReference>